<name>A0A6J7WR83_9CAUD</name>
<sequence>MFTSENVWTHDKRSPFATAFLIGPEKITIRTFHEVTSQGDGYMLFFHDRTAAVANTFPADILLSDAEATALFNSHEEPFTVYNGQCIVNGSNISEDLAGRTFVQMDAMTIAASNTFMGHSYNTDRCVIMWMVSLTGVLSLPENRTITTEPGRLGKDTIYLAERRSSILTLYLPFADSPWTSGQLVIKGNPAFGRKIIFENQEQITPQVIGEDEASPFVFPTLTMSTSDSISPDGYATITISCQMPNGDLRTDCNSEVFLEPIVGVLPKSRVTLTNGTATFRVSALGLQSGETIRVKAGWRYFPGLAEITLPVTAA</sequence>
<organism evidence="1">
    <name type="scientific">uncultured Caudovirales phage</name>
    <dbReference type="NCBI Taxonomy" id="2100421"/>
    <lineage>
        <taxon>Viruses</taxon>
        <taxon>Duplodnaviria</taxon>
        <taxon>Heunggongvirae</taxon>
        <taxon>Uroviricota</taxon>
        <taxon>Caudoviricetes</taxon>
        <taxon>Peduoviridae</taxon>
        <taxon>Maltschvirus</taxon>
        <taxon>Maltschvirus maltsch</taxon>
    </lineage>
</organism>
<evidence type="ECO:0000313" key="1">
    <source>
        <dbReference type="EMBL" id="CAB5220237.1"/>
    </source>
</evidence>
<reference evidence="1" key="1">
    <citation type="submission" date="2020-05" db="EMBL/GenBank/DDBJ databases">
        <authorList>
            <person name="Chiriac C."/>
            <person name="Salcher M."/>
            <person name="Ghai R."/>
            <person name="Kavagutti S V."/>
        </authorList>
    </citation>
    <scope>NUCLEOTIDE SEQUENCE</scope>
</reference>
<accession>A0A6J7WR83</accession>
<gene>
    <name evidence="1" type="ORF">UFOVP235_16</name>
</gene>
<dbReference type="EMBL" id="LR798282">
    <property type="protein sequence ID" value="CAB5220237.1"/>
    <property type="molecule type" value="Genomic_DNA"/>
</dbReference>
<protein>
    <submittedName>
        <fullName evidence="1">Uncharacterized protein</fullName>
    </submittedName>
</protein>
<proteinExistence type="predicted"/>